<dbReference type="PANTHER" id="PTHR48081">
    <property type="entry name" value="AB HYDROLASE SUPERFAMILY PROTEIN C4A8.06C"/>
    <property type="match status" value="1"/>
</dbReference>
<dbReference type="RefSeq" id="WP_145060924.1">
    <property type="nucleotide sequence ID" value="NZ_CP036263.1"/>
</dbReference>
<accession>A0A517MY02</accession>
<name>A0A517MY02_9BACT</name>
<dbReference type="EMBL" id="CP036263">
    <property type="protein sequence ID" value="QDS99754.1"/>
    <property type="molecule type" value="Genomic_DNA"/>
</dbReference>
<organism evidence="4 5">
    <name type="scientific">Adhaeretor mobilis</name>
    <dbReference type="NCBI Taxonomy" id="1930276"/>
    <lineage>
        <taxon>Bacteria</taxon>
        <taxon>Pseudomonadati</taxon>
        <taxon>Planctomycetota</taxon>
        <taxon>Planctomycetia</taxon>
        <taxon>Pirellulales</taxon>
        <taxon>Lacipirellulaceae</taxon>
        <taxon>Adhaeretor</taxon>
    </lineage>
</organism>
<sequence precursor="true">MTLKQSFVCVLTMSALLTLSAVGYAQKIVTKDGVRQILDMEFAEVDGVKLLLNLHLPEGVKKPPLVMYIHGGAWKVGDRKNCGLAWVAKHGYAVASVEYRMSQEAIFPAQIHDCKGALRWLRANENEYGFSFDSKRVVVAGSSAGGHLAALMGTSGGVPELEGTTAGNEGQSSTVQGIIDYFGPTDFLLRSKTHPAKTDSPSGSVYQLLGGPVKEKQSLARMASPVFYVGKGDPPLLILHGEEDQVVQISQSERLQEVYQQNKLPVQLYVEAGKKHGWKPMSDQEQKLILQFLEKVLSGTPDEEQPG</sequence>
<dbReference type="GO" id="GO:0106435">
    <property type="term" value="F:carboxylesterase activity"/>
    <property type="evidence" value="ECO:0007669"/>
    <property type="project" value="UniProtKB-EC"/>
</dbReference>
<dbReference type="OrthoDB" id="265201at2"/>
<protein>
    <submittedName>
        <fullName evidence="4">Carboxylesterase NlhH</fullName>
        <ecNumber evidence="4">3.1.1.1</ecNumber>
    </submittedName>
</protein>
<keyword evidence="1 4" id="KW-0378">Hydrolase</keyword>
<dbReference type="InterPro" id="IPR049492">
    <property type="entry name" value="BD-FAE-like_dom"/>
</dbReference>
<feature type="domain" description="BD-FAE-like" evidence="3">
    <location>
        <begin position="52"/>
        <end position="257"/>
    </location>
</feature>
<dbReference type="SUPFAM" id="SSF53474">
    <property type="entry name" value="alpha/beta-Hydrolases"/>
    <property type="match status" value="1"/>
</dbReference>
<dbReference type="EC" id="3.1.1.1" evidence="4"/>
<dbReference type="InterPro" id="IPR050300">
    <property type="entry name" value="GDXG_lipolytic_enzyme"/>
</dbReference>
<dbReference type="Pfam" id="PF20434">
    <property type="entry name" value="BD-FAE"/>
    <property type="match status" value="1"/>
</dbReference>
<keyword evidence="5" id="KW-1185">Reference proteome</keyword>
<dbReference type="Proteomes" id="UP000319852">
    <property type="component" value="Chromosome"/>
</dbReference>
<feature type="signal peptide" evidence="2">
    <location>
        <begin position="1"/>
        <end position="25"/>
    </location>
</feature>
<reference evidence="4 5" key="1">
    <citation type="submission" date="2019-02" db="EMBL/GenBank/DDBJ databases">
        <title>Deep-cultivation of Planctomycetes and their phenomic and genomic characterization uncovers novel biology.</title>
        <authorList>
            <person name="Wiegand S."/>
            <person name="Jogler M."/>
            <person name="Boedeker C."/>
            <person name="Pinto D."/>
            <person name="Vollmers J."/>
            <person name="Rivas-Marin E."/>
            <person name="Kohn T."/>
            <person name="Peeters S.H."/>
            <person name="Heuer A."/>
            <person name="Rast P."/>
            <person name="Oberbeckmann S."/>
            <person name="Bunk B."/>
            <person name="Jeske O."/>
            <person name="Meyerdierks A."/>
            <person name="Storesund J.E."/>
            <person name="Kallscheuer N."/>
            <person name="Luecker S."/>
            <person name="Lage O.M."/>
            <person name="Pohl T."/>
            <person name="Merkel B.J."/>
            <person name="Hornburger P."/>
            <person name="Mueller R.-W."/>
            <person name="Bruemmer F."/>
            <person name="Labrenz M."/>
            <person name="Spormann A.M."/>
            <person name="Op den Camp H."/>
            <person name="Overmann J."/>
            <person name="Amann R."/>
            <person name="Jetten M.S.M."/>
            <person name="Mascher T."/>
            <person name="Medema M.H."/>
            <person name="Devos D.P."/>
            <person name="Kaster A.-K."/>
            <person name="Ovreas L."/>
            <person name="Rohde M."/>
            <person name="Galperin M.Y."/>
            <person name="Jogler C."/>
        </authorList>
    </citation>
    <scope>NUCLEOTIDE SEQUENCE [LARGE SCALE GENOMIC DNA]</scope>
    <source>
        <strain evidence="4 5">HG15A2</strain>
    </source>
</reference>
<evidence type="ECO:0000313" key="4">
    <source>
        <dbReference type="EMBL" id="QDS99754.1"/>
    </source>
</evidence>
<dbReference type="PANTHER" id="PTHR48081:SF13">
    <property type="entry name" value="ALPHA_BETA HYDROLASE"/>
    <property type="match status" value="1"/>
</dbReference>
<evidence type="ECO:0000256" key="2">
    <source>
        <dbReference type="SAM" id="SignalP"/>
    </source>
</evidence>
<dbReference type="KEGG" id="amob:HG15A2_30840"/>
<gene>
    <name evidence="4" type="primary">nlhH_2</name>
    <name evidence="4" type="ORF">HG15A2_30840</name>
</gene>
<keyword evidence="2" id="KW-0732">Signal</keyword>
<feature type="chain" id="PRO_5022222110" evidence="2">
    <location>
        <begin position="26"/>
        <end position="307"/>
    </location>
</feature>
<evidence type="ECO:0000256" key="1">
    <source>
        <dbReference type="ARBA" id="ARBA00022801"/>
    </source>
</evidence>
<evidence type="ECO:0000313" key="5">
    <source>
        <dbReference type="Proteomes" id="UP000319852"/>
    </source>
</evidence>
<evidence type="ECO:0000259" key="3">
    <source>
        <dbReference type="Pfam" id="PF20434"/>
    </source>
</evidence>
<dbReference type="Gene3D" id="3.40.50.1820">
    <property type="entry name" value="alpha/beta hydrolase"/>
    <property type="match status" value="1"/>
</dbReference>
<dbReference type="AlphaFoldDB" id="A0A517MY02"/>
<dbReference type="InterPro" id="IPR029058">
    <property type="entry name" value="AB_hydrolase_fold"/>
</dbReference>
<proteinExistence type="predicted"/>